<evidence type="ECO:0000313" key="1">
    <source>
        <dbReference type="EMBL" id="CAB3898656.1"/>
    </source>
</evidence>
<organism evidence="1 2">
    <name type="scientific">Achromobacter dolens</name>
    <dbReference type="NCBI Taxonomy" id="1287738"/>
    <lineage>
        <taxon>Bacteria</taxon>
        <taxon>Pseudomonadati</taxon>
        <taxon>Pseudomonadota</taxon>
        <taxon>Betaproteobacteria</taxon>
        <taxon>Burkholderiales</taxon>
        <taxon>Alcaligenaceae</taxon>
        <taxon>Achromobacter</taxon>
    </lineage>
</organism>
<keyword evidence="2" id="KW-1185">Reference proteome</keyword>
<accession>A0A6S7E727</accession>
<reference evidence="1 2" key="1">
    <citation type="submission" date="2020-04" db="EMBL/GenBank/DDBJ databases">
        <authorList>
            <person name="De Canck E."/>
        </authorList>
    </citation>
    <scope>NUCLEOTIDE SEQUENCE [LARGE SCALE GENOMIC DNA]</scope>
    <source>
        <strain evidence="1 2">LMG 26841</strain>
    </source>
</reference>
<evidence type="ECO:0000313" key="2">
    <source>
        <dbReference type="Proteomes" id="UP000494272"/>
    </source>
</evidence>
<dbReference type="EMBL" id="CADIKW010000010">
    <property type="protein sequence ID" value="CAB3898656.1"/>
    <property type="molecule type" value="Genomic_DNA"/>
</dbReference>
<gene>
    <name evidence="1" type="ORF">LMG26841_04360</name>
</gene>
<proteinExistence type="predicted"/>
<sequence length="48" mass="5960">MRMRVGIDWKWRIMRSCPRPVFKYYYALFREGLSNYPGNLQQNNLFSR</sequence>
<dbReference type="AlphaFoldDB" id="A0A6S7E727"/>
<dbReference type="Proteomes" id="UP000494272">
    <property type="component" value="Unassembled WGS sequence"/>
</dbReference>
<name>A0A6S7E727_9BURK</name>
<protein>
    <submittedName>
        <fullName evidence="1">Uncharacterized protein</fullName>
    </submittedName>
</protein>